<gene>
    <name evidence="1" type="ORF">C5O00_07980</name>
</gene>
<dbReference type="RefSeq" id="WP_105216355.1">
    <property type="nucleotide sequence ID" value="NZ_CP027062.1"/>
</dbReference>
<accession>A0A2S0HX32</accession>
<dbReference type="EMBL" id="CP027062">
    <property type="protein sequence ID" value="AVI51114.1"/>
    <property type="molecule type" value="Genomic_DNA"/>
</dbReference>
<proteinExistence type="predicted"/>
<keyword evidence="2" id="KW-1185">Reference proteome</keyword>
<dbReference type="Proteomes" id="UP000238442">
    <property type="component" value="Chromosome"/>
</dbReference>
<protein>
    <submittedName>
        <fullName evidence="1">Uncharacterized protein</fullName>
    </submittedName>
</protein>
<sequence length="156" mass="18289">MKNKQGFVRLKTVGDYWKKMKHDYNRLLQNTHDSYAAFDFFITAHHMTDWYINHKSENKTKIRDTVSQFNTKNDTLIILDQIASNAKHYSATAPKHKSIEHISDDYFEPGYIEDGYIIGPIVIELTNGQKFEAIQLAENVMTFWEEKLTLNNIIKT</sequence>
<name>A0A2S0HX32_9FLAO</name>
<dbReference type="AlphaFoldDB" id="A0A2S0HX32"/>
<evidence type="ECO:0000313" key="1">
    <source>
        <dbReference type="EMBL" id="AVI51114.1"/>
    </source>
</evidence>
<dbReference type="KEGG" id="aue:C5O00_07980"/>
<dbReference type="OrthoDB" id="4737579at2"/>
<reference evidence="1 2" key="1">
    <citation type="submission" date="2018-02" db="EMBL/GenBank/DDBJ databases">
        <title>Genomic analysis of the strain RR4-38 isolated from a seawater recirculating aquaculture system.</title>
        <authorList>
            <person name="Kim Y.-S."/>
            <person name="Jang Y.H."/>
            <person name="Kim K.-H."/>
        </authorList>
    </citation>
    <scope>NUCLEOTIDE SEQUENCE [LARGE SCALE GENOMIC DNA]</scope>
    <source>
        <strain evidence="1 2">RR4-38</strain>
    </source>
</reference>
<evidence type="ECO:0000313" key="2">
    <source>
        <dbReference type="Proteomes" id="UP000238442"/>
    </source>
</evidence>
<organism evidence="1 2">
    <name type="scientific">Pukyongia salina</name>
    <dbReference type="NCBI Taxonomy" id="2094025"/>
    <lineage>
        <taxon>Bacteria</taxon>
        <taxon>Pseudomonadati</taxon>
        <taxon>Bacteroidota</taxon>
        <taxon>Flavobacteriia</taxon>
        <taxon>Flavobacteriales</taxon>
        <taxon>Flavobacteriaceae</taxon>
        <taxon>Pukyongia</taxon>
    </lineage>
</organism>